<reference evidence="2 3" key="1">
    <citation type="submission" date="2019-09" db="EMBL/GenBank/DDBJ databases">
        <authorList>
            <person name="Chandra G."/>
            <person name="Truman W A."/>
        </authorList>
    </citation>
    <scope>NUCLEOTIDE SEQUENCE [LARGE SCALE GENOMIC DNA]</scope>
    <source>
        <strain evidence="2">PS631</strain>
    </source>
</reference>
<name>A0A5E6RKC7_PSEFL</name>
<feature type="transmembrane region" description="Helical" evidence="1">
    <location>
        <begin position="59"/>
        <end position="83"/>
    </location>
</feature>
<organism evidence="2 3">
    <name type="scientific">Pseudomonas fluorescens</name>
    <dbReference type="NCBI Taxonomy" id="294"/>
    <lineage>
        <taxon>Bacteria</taxon>
        <taxon>Pseudomonadati</taxon>
        <taxon>Pseudomonadota</taxon>
        <taxon>Gammaproteobacteria</taxon>
        <taxon>Pseudomonadales</taxon>
        <taxon>Pseudomonadaceae</taxon>
        <taxon>Pseudomonas</taxon>
    </lineage>
</organism>
<keyword evidence="1" id="KW-0472">Membrane</keyword>
<gene>
    <name evidence="2" type="ORF">PS631_01723</name>
</gene>
<dbReference type="AlphaFoldDB" id="A0A5E6RKC7"/>
<dbReference type="OrthoDB" id="1437065at2"/>
<dbReference type="NCBIfam" id="TIGR04402">
    <property type="entry name" value="mob_CxxC_CxxC"/>
    <property type="match status" value="1"/>
</dbReference>
<proteinExistence type="predicted"/>
<feature type="transmembrane region" description="Helical" evidence="1">
    <location>
        <begin position="33"/>
        <end position="53"/>
    </location>
</feature>
<keyword evidence="1" id="KW-0812">Transmembrane</keyword>
<evidence type="ECO:0000313" key="3">
    <source>
        <dbReference type="Proteomes" id="UP000399692"/>
    </source>
</evidence>
<dbReference type="RefSeq" id="WP_150569933.1">
    <property type="nucleotide sequence ID" value="NZ_CABVHF010000003.1"/>
</dbReference>
<keyword evidence="1" id="KW-1133">Transmembrane helix</keyword>
<sequence length="182" mass="20424">MNYTKECWEKEFHAYGTSQIFERRAKRLQKLRTIITFLGIISPVLIGGMALAFGINSSILPIAILGAGLVGLVQITLSIWSLVARWDEQHQYAVESTKSNTELYNRFRNIPSAPAASIGGLYAQAAADYQARELTDLTQNITDGEKRFANRKSLYYYQKPCNVCRIKPLTMQASQCDSCGNF</sequence>
<protein>
    <submittedName>
        <fullName evidence="2">Uncharacterized protein</fullName>
    </submittedName>
</protein>
<evidence type="ECO:0000313" key="2">
    <source>
        <dbReference type="EMBL" id="VVM69374.1"/>
    </source>
</evidence>
<dbReference type="EMBL" id="CABVHF010000003">
    <property type="protein sequence ID" value="VVM69374.1"/>
    <property type="molecule type" value="Genomic_DNA"/>
</dbReference>
<evidence type="ECO:0000256" key="1">
    <source>
        <dbReference type="SAM" id="Phobius"/>
    </source>
</evidence>
<accession>A0A5E6RKC7</accession>
<dbReference type="Proteomes" id="UP000399692">
    <property type="component" value="Unassembled WGS sequence"/>
</dbReference>
<dbReference type="InterPro" id="IPR030914">
    <property type="entry name" value="Mob_CxxC_CxxC"/>
</dbReference>